<dbReference type="InterPro" id="IPR050490">
    <property type="entry name" value="Bact_solute-bd_prot1"/>
</dbReference>
<dbReference type="KEGG" id="upi:EJG51_018380"/>
<evidence type="ECO:0000256" key="1">
    <source>
        <dbReference type="ARBA" id="ARBA00004418"/>
    </source>
</evidence>
<dbReference type="AlphaFoldDB" id="A0A6M4A9L7"/>
<dbReference type="Proteomes" id="UP000274350">
    <property type="component" value="Chromosome"/>
</dbReference>
<evidence type="ECO:0000256" key="4">
    <source>
        <dbReference type="ARBA" id="ARBA00022729"/>
    </source>
</evidence>
<keyword evidence="3" id="KW-0813">Transport</keyword>
<evidence type="ECO:0000256" key="2">
    <source>
        <dbReference type="ARBA" id="ARBA00008520"/>
    </source>
</evidence>
<accession>A0A6M4A9L7</accession>
<comment type="similarity">
    <text evidence="2">Belongs to the bacterial solute-binding protein 1 family.</text>
</comment>
<evidence type="ECO:0000313" key="5">
    <source>
        <dbReference type="EMBL" id="QJQ07450.1"/>
    </source>
</evidence>
<organism evidence="5 6">
    <name type="scientific">Undibacterium piscinae</name>
    <dbReference type="NCBI Taxonomy" id="2495591"/>
    <lineage>
        <taxon>Bacteria</taxon>
        <taxon>Pseudomonadati</taxon>
        <taxon>Pseudomonadota</taxon>
        <taxon>Betaproteobacteria</taxon>
        <taxon>Burkholderiales</taxon>
        <taxon>Oxalobacteraceae</taxon>
        <taxon>Undibacterium</taxon>
    </lineage>
</organism>
<reference evidence="5 6" key="1">
    <citation type="journal article" date="2019" name="Int. J. Syst. Evol. Microbiol.">
        <title>Undibacterium piscinae sp. nov., isolated from Korean shiner intestine.</title>
        <authorList>
            <person name="Lee S.Y."/>
            <person name="Kang W."/>
            <person name="Kim P.S."/>
            <person name="Kim H.S."/>
            <person name="Sung H."/>
            <person name="Shin N.R."/>
            <person name="Whon T.W."/>
            <person name="Yun J.H."/>
            <person name="Lee J.Y."/>
            <person name="Lee J.Y."/>
            <person name="Jung M.J."/>
            <person name="Jeong Y.S."/>
            <person name="Tak E.J."/>
            <person name="Han J.E."/>
            <person name="Hyun D.W."/>
            <person name="Kang M.S."/>
            <person name="Lee K.E."/>
            <person name="Lee B.H."/>
            <person name="Bae J.W."/>
        </authorList>
    </citation>
    <scope>NUCLEOTIDE SEQUENCE [LARGE SCALE GENOMIC DNA]</scope>
    <source>
        <strain evidence="5 6">S11R28</strain>
    </source>
</reference>
<dbReference type="Gene3D" id="3.40.190.10">
    <property type="entry name" value="Periplasmic binding protein-like II"/>
    <property type="match status" value="2"/>
</dbReference>
<proteinExistence type="inferred from homology"/>
<evidence type="ECO:0000313" key="6">
    <source>
        <dbReference type="Proteomes" id="UP000274350"/>
    </source>
</evidence>
<protein>
    <submittedName>
        <fullName evidence="5">Extracellular solute-binding protein</fullName>
    </submittedName>
</protein>
<comment type="subcellular location">
    <subcellularLocation>
        <location evidence="1">Periplasm</location>
    </subcellularLocation>
</comment>
<dbReference type="OrthoDB" id="9804061at2"/>
<dbReference type="GO" id="GO:0042597">
    <property type="term" value="C:periplasmic space"/>
    <property type="evidence" value="ECO:0007669"/>
    <property type="project" value="UniProtKB-SubCell"/>
</dbReference>
<dbReference type="Pfam" id="PF01547">
    <property type="entry name" value="SBP_bac_1"/>
    <property type="match status" value="1"/>
</dbReference>
<evidence type="ECO:0000256" key="3">
    <source>
        <dbReference type="ARBA" id="ARBA00022448"/>
    </source>
</evidence>
<dbReference type="PANTHER" id="PTHR43649">
    <property type="entry name" value="ARABINOSE-BINDING PROTEIN-RELATED"/>
    <property type="match status" value="1"/>
</dbReference>
<gene>
    <name evidence="5" type="ORF">EJG51_018380</name>
</gene>
<dbReference type="SUPFAM" id="SSF53850">
    <property type="entry name" value="Periplasmic binding protein-like II"/>
    <property type="match status" value="1"/>
</dbReference>
<name>A0A6M4A9L7_9BURK</name>
<dbReference type="EMBL" id="CP051152">
    <property type="protein sequence ID" value="QJQ07450.1"/>
    <property type="molecule type" value="Genomic_DNA"/>
</dbReference>
<dbReference type="InterPro" id="IPR006059">
    <property type="entry name" value="SBP"/>
</dbReference>
<dbReference type="PANTHER" id="PTHR43649:SF34">
    <property type="entry name" value="ABC TRANSPORTER PERIPLASMIC-BINDING PROTEIN YCJN-RELATED"/>
    <property type="match status" value="1"/>
</dbReference>
<keyword evidence="6" id="KW-1185">Reference proteome</keyword>
<keyword evidence="4" id="KW-0732">Signal</keyword>
<sequence>MFSHRRRQLLSRSAKTLALAPWIAAITTLAWSKSRNQTLRVMLPSIPYFELIKQSLKKISLSTGIQIEVDIFPYLEMRKIQLNELQKKTGKYDLIILLTAWKTEYVRLNLLADLNTEQKNGRLTIDQIDDFIPAFLTVAGKVGGARGYLDGPRARLYALPMGTETSIMVYRSDIFKKHGWKAPQNYDELLALIALIRQREPGLIPLCSRGARGHQITHAWLLHFNSYGGEVFDNDWQPRVNSAAGIKAIEILKIIHSTTKDGILKNNFADMGNAFITGEAVMYVDSSFISNIINDRVKSSVQDKVAYALHPKGTIHSSETGGFAIAVPRNAPSINQALQILSSLTTRAQEKAMARIGGIPVRNSTLRDPELRILFPEYTVLEKQIDYANPDWRPIIPEWAIINEEILGNLIHDAVAGLITPVAALELAQEKIRSVMRQSGYYKKR</sequence>